<accession>A0A1X2L1Y3</accession>
<feature type="region of interest" description="Disordered" evidence="4">
    <location>
        <begin position="203"/>
        <end position="223"/>
    </location>
</feature>
<dbReference type="AlphaFoldDB" id="A0A1X2L1Y3"/>
<keyword evidence="2" id="KW-0560">Oxidoreductase</keyword>
<dbReference type="Pfam" id="PF00106">
    <property type="entry name" value="adh_short"/>
    <property type="match status" value="1"/>
</dbReference>
<dbReference type="InterPro" id="IPR020904">
    <property type="entry name" value="Sc_DH/Rdtase_CS"/>
</dbReference>
<protein>
    <submittedName>
        <fullName evidence="6">Short-chain dehydrogenase/reductase</fullName>
    </submittedName>
</protein>
<evidence type="ECO:0000313" key="6">
    <source>
        <dbReference type="EMBL" id="OSC28046.1"/>
    </source>
</evidence>
<evidence type="ECO:0000256" key="4">
    <source>
        <dbReference type="SAM" id="MobiDB-lite"/>
    </source>
</evidence>
<dbReference type="SMART" id="SM00822">
    <property type="entry name" value="PKS_KR"/>
    <property type="match status" value="1"/>
</dbReference>
<evidence type="ECO:0000259" key="5">
    <source>
        <dbReference type="SMART" id="SM00822"/>
    </source>
</evidence>
<reference evidence="6 7" key="1">
    <citation type="submission" date="2017-04" db="EMBL/GenBank/DDBJ databases">
        <title>The new phylogeny of genus Mycobacterium.</title>
        <authorList>
            <person name="Tortoli E."/>
            <person name="Trovato A."/>
            <person name="Cirillo D.M."/>
        </authorList>
    </citation>
    <scope>NUCLEOTIDE SEQUENCE [LARGE SCALE GENOMIC DNA]</scope>
    <source>
        <strain evidence="6 7">DSM 45247</strain>
    </source>
</reference>
<dbReference type="PANTHER" id="PTHR43976">
    <property type="entry name" value="SHORT CHAIN DEHYDROGENASE"/>
    <property type="match status" value="1"/>
</dbReference>
<dbReference type="PRINTS" id="PR00080">
    <property type="entry name" value="SDRFAMILY"/>
</dbReference>
<dbReference type="NCBIfam" id="NF004824">
    <property type="entry name" value="PRK06180.1"/>
    <property type="match status" value="1"/>
</dbReference>
<keyword evidence="7" id="KW-1185">Reference proteome</keyword>
<evidence type="ECO:0000256" key="2">
    <source>
        <dbReference type="ARBA" id="ARBA00023002"/>
    </source>
</evidence>
<dbReference type="OrthoDB" id="9792003at2"/>
<dbReference type="PRINTS" id="PR00081">
    <property type="entry name" value="GDHRDH"/>
</dbReference>
<evidence type="ECO:0000313" key="7">
    <source>
        <dbReference type="Proteomes" id="UP000242320"/>
    </source>
</evidence>
<dbReference type="Gene3D" id="3.40.50.720">
    <property type="entry name" value="NAD(P)-binding Rossmann-like Domain"/>
    <property type="match status" value="1"/>
</dbReference>
<gene>
    <name evidence="6" type="ORF">B8W69_12550</name>
</gene>
<dbReference type="RefSeq" id="WP_085290134.1">
    <property type="nucleotide sequence ID" value="NZ_NCXM01000011.1"/>
</dbReference>
<evidence type="ECO:0000256" key="3">
    <source>
        <dbReference type="RuleBase" id="RU000363"/>
    </source>
</evidence>
<dbReference type="InterPro" id="IPR036291">
    <property type="entry name" value="NAD(P)-bd_dom_sf"/>
</dbReference>
<dbReference type="InterPro" id="IPR051911">
    <property type="entry name" value="SDR_oxidoreductase"/>
</dbReference>
<dbReference type="PANTHER" id="PTHR43976:SF16">
    <property type="entry name" value="SHORT-CHAIN DEHYDROGENASE_REDUCTASE FAMILY PROTEIN"/>
    <property type="match status" value="1"/>
</dbReference>
<sequence length="276" mass="28543">MSTWLITGCSTGLGRALAEAVIGAGHNAVVTARDPSAVADLVETAPERVLTAALDVTDPAQVASAVQQAVERFGQIDVLVNNAGYGYRAAVEEGDDADVRALFETHFFGTVAMIKAVLPGMRARRSGAIVNISSIGAQLTPVGSGYYSAAKAAIEGISGALRGELVPLGISVTIVEPGAFRTDFTGRSLAQSATVIDDYAATAGQRRKENDTTHGNQPGDPAKAGNAIIAAVESPEPPAFLLLGPDALAAYRYTADARAAEIRKWEELTGGTDFEG</sequence>
<comment type="similarity">
    <text evidence="1 3">Belongs to the short-chain dehydrogenases/reductases (SDR) family.</text>
</comment>
<dbReference type="PROSITE" id="PS00061">
    <property type="entry name" value="ADH_SHORT"/>
    <property type="match status" value="1"/>
</dbReference>
<proteinExistence type="inferred from homology"/>
<dbReference type="InterPro" id="IPR002347">
    <property type="entry name" value="SDR_fam"/>
</dbReference>
<name>A0A1X2L1Y3_9MYCO</name>
<comment type="caution">
    <text evidence="6">The sequence shown here is derived from an EMBL/GenBank/DDBJ whole genome shotgun (WGS) entry which is preliminary data.</text>
</comment>
<dbReference type="InterPro" id="IPR057326">
    <property type="entry name" value="KR_dom"/>
</dbReference>
<dbReference type="EMBL" id="NCXM01000011">
    <property type="protein sequence ID" value="OSC28046.1"/>
    <property type="molecule type" value="Genomic_DNA"/>
</dbReference>
<dbReference type="GO" id="GO:0016491">
    <property type="term" value="F:oxidoreductase activity"/>
    <property type="evidence" value="ECO:0007669"/>
    <property type="project" value="UniProtKB-KW"/>
</dbReference>
<dbReference type="SUPFAM" id="SSF51735">
    <property type="entry name" value="NAD(P)-binding Rossmann-fold domains"/>
    <property type="match status" value="1"/>
</dbReference>
<feature type="domain" description="Ketoreductase" evidence="5">
    <location>
        <begin position="2"/>
        <end position="183"/>
    </location>
</feature>
<organism evidence="6 7">
    <name type="scientific">Mycolicibacterium vulneris</name>
    <dbReference type="NCBI Taxonomy" id="547163"/>
    <lineage>
        <taxon>Bacteria</taxon>
        <taxon>Bacillati</taxon>
        <taxon>Actinomycetota</taxon>
        <taxon>Actinomycetes</taxon>
        <taxon>Mycobacteriales</taxon>
        <taxon>Mycobacteriaceae</taxon>
        <taxon>Mycolicibacterium</taxon>
    </lineage>
</organism>
<dbReference type="CDD" id="cd05374">
    <property type="entry name" value="17beta-HSD-like_SDR_c"/>
    <property type="match status" value="1"/>
</dbReference>
<dbReference type="Proteomes" id="UP000242320">
    <property type="component" value="Unassembled WGS sequence"/>
</dbReference>
<evidence type="ECO:0000256" key="1">
    <source>
        <dbReference type="ARBA" id="ARBA00006484"/>
    </source>
</evidence>